<evidence type="ECO:0000259" key="10">
    <source>
        <dbReference type="PROSITE" id="PS50048"/>
    </source>
</evidence>
<dbReference type="AlphaFoldDB" id="A0AAN7TVP7"/>
<gene>
    <name evidence="11" type="ORF">LTR62_006704</name>
</gene>
<keyword evidence="3" id="KW-0862">Zinc</keyword>
<keyword evidence="5" id="KW-0238">DNA-binding</keyword>
<accession>A0AAN7TVP7</accession>
<proteinExistence type="predicted"/>
<evidence type="ECO:0000256" key="9">
    <source>
        <dbReference type="SAM" id="MobiDB-lite"/>
    </source>
</evidence>
<feature type="compositionally biased region" description="Polar residues" evidence="9">
    <location>
        <begin position="703"/>
        <end position="724"/>
    </location>
</feature>
<dbReference type="Pfam" id="PF04082">
    <property type="entry name" value="Fungal_trans"/>
    <property type="match status" value="1"/>
</dbReference>
<evidence type="ECO:0000256" key="7">
    <source>
        <dbReference type="ARBA" id="ARBA00023242"/>
    </source>
</evidence>
<evidence type="ECO:0000256" key="2">
    <source>
        <dbReference type="ARBA" id="ARBA00022723"/>
    </source>
</evidence>
<feature type="compositionally biased region" description="Polar residues" evidence="9">
    <location>
        <begin position="892"/>
        <end position="920"/>
    </location>
</feature>
<evidence type="ECO:0000313" key="11">
    <source>
        <dbReference type="EMBL" id="KAK5116983.1"/>
    </source>
</evidence>
<dbReference type="Pfam" id="PF00172">
    <property type="entry name" value="Zn_clus"/>
    <property type="match status" value="1"/>
</dbReference>
<dbReference type="PANTHER" id="PTHR46910:SF12">
    <property type="entry name" value="REGULATORY PROTEIN CAT8"/>
    <property type="match status" value="1"/>
</dbReference>
<feature type="compositionally biased region" description="Low complexity" evidence="9">
    <location>
        <begin position="725"/>
        <end position="740"/>
    </location>
</feature>
<dbReference type="InterPro" id="IPR050987">
    <property type="entry name" value="AtrR-like"/>
</dbReference>
<feature type="region of interest" description="Disordered" evidence="9">
    <location>
        <begin position="892"/>
        <end position="937"/>
    </location>
</feature>
<evidence type="ECO:0000313" key="12">
    <source>
        <dbReference type="Proteomes" id="UP001310890"/>
    </source>
</evidence>
<dbReference type="InterPro" id="IPR036864">
    <property type="entry name" value="Zn2-C6_fun-type_DNA-bd_sf"/>
</dbReference>
<keyword evidence="4" id="KW-0805">Transcription regulation</keyword>
<dbReference type="PROSITE" id="PS00463">
    <property type="entry name" value="ZN2_CY6_FUNGAL_1"/>
    <property type="match status" value="1"/>
</dbReference>
<name>A0AAN7TVP7_9PEZI</name>
<feature type="region of interest" description="Disordered" evidence="9">
    <location>
        <begin position="701"/>
        <end position="785"/>
    </location>
</feature>
<dbReference type="InterPro" id="IPR001138">
    <property type="entry name" value="Zn2Cys6_DnaBD"/>
</dbReference>
<keyword evidence="7" id="KW-0539">Nucleus</keyword>
<keyword evidence="8" id="KW-0175">Coiled coil</keyword>
<dbReference type="Gene3D" id="4.10.240.10">
    <property type="entry name" value="Zn(2)-C6 fungal-type DNA-binding domain"/>
    <property type="match status" value="1"/>
</dbReference>
<organism evidence="11 12">
    <name type="scientific">Meristemomyces frigidus</name>
    <dbReference type="NCBI Taxonomy" id="1508187"/>
    <lineage>
        <taxon>Eukaryota</taxon>
        <taxon>Fungi</taxon>
        <taxon>Dikarya</taxon>
        <taxon>Ascomycota</taxon>
        <taxon>Pezizomycotina</taxon>
        <taxon>Dothideomycetes</taxon>
        <taxon>Dothideomycetidae</taxon>
        <taxon>Mycosphaerellales</taxon>
        <taxon>Teratosphaeriaceae</taxon>
        <taxon>Meristemomyces</taxon>
    </lineage>
</organism>
<keyword evidence="6" id="KW-0804">Transcription</keyword>
<dbReference type="SMART" id="SM00066">
    <property type="entry name" value="GAL4"/>
    <property type="match status" value="1"/>
</dbReference>
<dbReference type="EMBL" id="JAVRRL010000006">
    <property type="protein sequence ID" value="KAK5116983.1"/>
    <property type="molecule type" value="Genomic_DNA"/>
</dbReference>
<sequence>MPGILPMKVIKVGSNAQARIAQACDRCRSKKIRCDGIRPCCSQCANVGFECKTSDKLSRRAFPRGYTESLEERVRGLENEVRELKELLDEKDEKIDVLTRIHSNSSSLQLPSSRRPSRTSIDSESGKAVTPEKDEVFKVQQSPYLLTGVVDGADSYFSGTSSSRTFVEAFKHKVQERGRSTVDIDTDALLASKFKNATEPSTTALTPIVWKTPPRLVSDQLVNNFFQEWAPLFPVLHRPTFLGLYEKYVADAEAVTDKTAIAQLNLVFGIAALSNGTRASDDLSSFEGQWRAAIDAILNENTMGTLQALILAQIFCVQKGDLTRLLSYKGLSLSLSARLGLHQSQKRFALGTLTSETRKKVFWTLYTVDSFTAVTLGLPKQLKDADIDCEYPADADDEYVTERGFQPTLPGESTKLSSALALFRAARILSKVLEEIYPAKTSYDLSMNKLGELSDELDAWSKSLAPHLRLHFAQDKPSTGTISSRSPLLSLTYHYIRALIHRPAVSAASGCRLSSSTMTLASSSKHVVQIVQLLEERGMTFAFCLNKDELLVLSGFGLLFQGLQLDPESKIVKDNHKTILHIVGLLDKSKAPCASNFDRVARMFLPAAPVPTPTRPAAQPLLTKRLSATTKDTLPVISRHNSDSAVVAINPIASLPASTRKQLKAIASRFTLAGPSKPNRMEPPSDQRRATVHNITLHPDTAASHSQSSLSPNMPLSTPPQAYNPSSTSRSEPSRSPSSTYGRPASVLIRPSAPPALEPRRQSMTSCPAPRQQQQQQQQQKPKAVKVNAVPNLDYLSFGPEPERSTFRYSTSSVPIKTEQEPTDWEKLLGSLDNGQTNIFDACYGGQPIEALLDTTHLTTTSLSHIPPSSDAAPVVAWEAEYWALCHTETNTSDTSGLTTNSNSASSGGQAESLFSFTSSSDEEGVRGSAEEMGGSGTLLGEEFVPGGGWSAGAEELYKGICMPADFGGGGGGSGAWDEGLGLGL</sequence>
<dbReference type="SMART" id="SM00906">
    <property type="entry name" value="Fungal_trans"/>
    <property type="match status" value="1"/>
</dbReference>
<comment type="caution">
    <text evidence="11">The sequence shown here is derived from an EMBL/GenBank/DDBJ whole genome shotgun (WGS) entry which is preliminary data.</text>
</comment>
<evidence type="ECO:0000256" key="3">
    <source>
        <dbReference type="ARBA" id="ARBA00022833"/>
    </source>
</evidence>
<dbReference type="CDD" id="cd12148">
    <property type="entry name" value="fungal_TF_MHR"/>
    <property type="match status" value="1"/>
</dbReference>
<evidence type="ECO:0000256" key="5">
    <source>
        <dbReference type="ARBA" id="ARBA00023125"/>
    </source>
</evidence>
<evidence type="ECO:0000256" key="1">
    <source>
        <dbReference type="ARBA" id="ARBA00004123"/>
    </source>
</evidence>
<dbReference type="GO" id="GO:0003677">
    <property type="term" value="F:DNA binding"/>
    <property type="evidence" value="ECO:0007669"/>
    <property type="project" value="UniProtKB-KW"/>
</dbReference>
<feature type="compositionally biased region" description="Low complexity" evidence="9">
    <location>
        <begin position="106"/>
        <end position="123"/>
    </location>
</feature>
<dbReference type="GO" id="GO:0000981">
    <property type="term" value="F:DNA-binding transcription factor activity, RNA polymerase II-specific"/>
    <property type="evidence" value="ECO:0007669"/>
    <property type="project" value="InterPro"/>
</dbReference>
<dbReference type="CDD" id="cd00067">
    <property type="entry name" value="GAL4"/>
    <property type="match status" value="1"/>
</dbReference>
<evidence type="ECO:0000256" key="4">
    <source>
        <dbReference type="ARBA" id="ARBA00023015"/>
    </source>
</evidence>
<dbReference type="PROSITE" id="PS50048">
    <property type="entry name" value="ZN2_CY6_FUNGAL_2"/>
    <property type="match status" value="1"/>
</dbReference>
<dbReference type="GO" id="GO:0006351">
    <property type="term" value="P:DNA-templated transcription"/>
    <property type="evidence" value="ECO:0007669"/>
    <property type="project" value="InterPro"/>
</dbReference>
<dbReference type="CDD" id="cd15485">
    <property type="entry name" value="ZIP_Cat8"/>
    <property type="match status" value="1"/>
</dbReference>
<dbReference type="GO" id="GO:0008270">
    <property type="term" value="F:zinc ion binding"/>
    <property type="evidence" value="ECO:0007669"/>
    <property type="project" value="InterPro"/>
</dbReference>
<dbReference type="FunFam" id="4.10.240.10:FF:000007">
    <property type="entry name" value="C6 transcription factor FacB"/>
    <property type="match status" value="1"/>
</dbReference>
<keyword evidence="2" id="KW-0479">Metal-binding</keyword>
<dbReference type="InterPro" id="IPR007219">
    <property type="entry name" value="XnlR_reg_dom"/>
</dbReference>
<comment type="subcellular location">
    <subcellularLocation>
        <location evidence="1">Nucleus</location>
    </subcellularLocation>
</comment>
<protein>
    <recommendedName>
        <fullName evidence="10">Zn(2)-C6 fungal-type domain-containing protein</fullName>
    </recommendedName>
</protein>
<dbReference type="SUPFAM" id="SSF57701">
    <property type="entry name" value="Zn2/Cys6 DNA-binding domain"/>
    <property type="match status" value="1"/>
</dbReference>
<evidence type="ECO:0000256" key="6">
    <source>
        <dbReference type="ARBA" id="ARBA00023163"/>
    </source>
</evidence>
<dbReference type="PANTHER" id="PTHR46910">
    <property type="entry name" value="TRANSCRIPTION FACTOR PDR1"/>
    <property type="match status" value="1"/>
</dbReference>
<reference evidence="11" key="1">
    <citation type="submission" date="2023-08" db="EMBL/GenBank/DDBJ databases">
        <title>Black Yeasts Isolated from many extreme environments.</title>
        <authorList>
            <person name="Coleine C."/>
            <person name="Stajich J.E."/>
            <person name="Selbmann L."/>
        </authorList>
    </citation>
    <scope>NUCLEOTIDE SEQUENCE</scope>
    <source>
        <strain evidence="11">CCFEE 5401</strain>
    </source>
</reference>
<feature type="region of interest" description="Disordered" evidence="9">
    <location>
        <begin position="106"/>
        <end position="130"/>
    </location>
</feature>
<dbReference type="GO" id="GO:0005634">
    <property type="term" value="C:nucleus"/>
    <property type="evidence" value="ECO:0007669"/>
    <property type="project" value="UniProtKB-SubCell"/>
</dbReference>
<feature type="coiled-coil region" evidence="8">
    <location>
        <begin position="67"/>
        <end position="101"/>
    </location>
</feature>
<feature type="domain" description="Zn(2)-C6 fungal-type" evidence="10">
    <location>
        <begin position="23"/>
        <end position="53"/>
    </location>
</feature>
<dbReference type="Proteomes" id="UP001310890">
    <property type="component" value="Unassembled WGS sequence"/>
</dbReference>
<evidence type="ECO:0000256" key="8">
    <source>
        <dbReference type="SAM" id="Coils"/>
    </source>
</evidence>